<feature type="domain" description="Flavin reductase like" evidence="2">
    <location>
        <begin position="17"/>
        <end position="158"/>
    </location>
</feature>
<dbReference type="Gene3D" id="2.30.110.10">
    <property type="entry name" value="Electron Transport, Fmn-binding Protein, Chain A"/>
    <property type="match status" value="1"/>
</dbReference>
<dbReference type="Proteomes" id="UP001501414">
    <property type="component" value="Unassembled WGS sequence"/>
</dbReference>
<dbReference type="RefSeq" id="WP_344019479.1">
    <property type="nucleotide sequence ID" value="NZ_BAAAJK010000005.1"/>
</dbReference>
<accession>A0ABP4I7Q5</accession>
<evidence type="ECO:0000313" key="3">
    <source>
        <dbReference type="EMBL" id="GAA1383671.1"/>
    </source>
</evidence>
<dbReference type="InterPro" id="IPR050268">
    <property type="entry name" value="NADH-dep_flavin_reductase"/>
</dbReference>
<evidence type="ECO:0000313" key="4">
    <source>
        <dbReference type="Proteomes" id="UP001501414"/>
    </source>
</evidence>
<dbReference type="PANTHER" id="PTHR30466">
    <property type="entry name" value="FLAVIN REDUCTASE"/>
    <property type="match status" value="1"/>
</dbReference>
<evidence type="ECO:0000256" key="1">
    <source>
        <dbReference type="ARBA" id="ARBA00023002"/>
    </source>
</evidence>
<dbReference type="InterPro" id="IPR002563">
    <property type="entry name" value="Flavin_Rdtase-like_dom"/>
</dbReference>
<keyword evidence="1" id="KW-0560">Oxidoreductase</keyword>
<dbReference type="SUPFAM" id="SSF50475">
    <property type="entry name" value="FMN-binding split barrel"/>
    <property type="match status" value="1"/>
</dbReference>
<dbReference type="InterPro" id="IPR012349">
    <property type="entry name" value="Split_barrel_FMN-bd"/>
</dbReference>
<comment type="caution">
    <text evidence="3">The sequence shown here is derived from an EMBL/GenBank/DDBJ whole genome shotgun (WGS) entry which is preliminary data.</text>
</comment>
<evidence type="ECO:0000259" key="2">
    <source>
        <dbReference type="SMART" id="SM00903"/>
    </source>
</evidence>
<name>A0ABP4I7Q5_9PSEU</name>
<proteinExistence type="predicted"/>
<dbReference type="PANTHER" id="PTHR30466:SF1">
    <property type="entry name" value="FMN REDUCTASE (NADH) RUTF"/>
    <property type="match status" value="1"/>
</dbReference>
<gene>
    <name evidence="3" type="ORF">GCM10009613_13410</name>
</gene>
<dbReference type="Pfam" id="PF01613">
    <property type="entry name" value="Flavin_Reduct"/>
    <property type="match status" value="1"/>
</dbReference>
<dbReference type="SMART" id="SM00903">
    <property type="entry name" value="Flavin_Reduct"/>
    <property type="match status" value="1"/>
</dbReference>
<protein>
    <submittedName>
        <fullName evidence="3">Flavin reductase family protein</fullName>
    </submittedName>
</protein>
<organism evidence="3 4">
    <name type="scientific">Pseudonocardia kongjuensis</name>
    <dbReference type="NCBI Taxonomy" id="102227"/>
    <lineage>
        <taxon>Bacteria</taxon>
        <taxon>Bacillati</taxon>
        <taxon>Actinomycetota</taxon>
        <taxon>Actinomycetes</taxon>
        <taxon>Pseudonocardiales</taxon>
        <taxon>Pseudonocardiaceae</taxon>
        <taxon>Pseudonocardia</taxon>
    </lineage>
</organism>
<dbReference type="EMBL" id="BAAAJK010000005">
    <property type="protein sequence ID" value="GAA1383671.1"/>
    <property type="molecule type" value="Genomic_DNA"/>
</dbReference>
<reference evidence="4" key="1">
    <citation type="journal article" date="2019" name="Int. J. Syst. Evol. Microbiol.">
        <title>The Global Catalogue of Microorganisms (GCM) 10K type strain sequencing project: providing services to taxonomists for standard genome sequencing and annotation.</title>
        <authorList>
            <consortium name="The Broad Institute Genomics Platform"/>
            <consortium name="The Broad Institute Genome Sequencing Center for Infectious Disease"/>
            <person name="Wu L."/>
            <person name="Ma J."/>
        </authorList>
    </citation>
    <scope>NUCLEOTIDE SEQUENCE [LARGE SCALE GENOMIC DNA]</scope>
    <source>
        <strain evidence="4">JCM 11896</strain>
    </source>
</reference>
<sequence>MTGDPAAALQTAFRAAMAGVCTPVSVITSVAGGRPHGTTVSAFTSLSMSPPMVLVSLDAGSDLLALVRRTGTFGVNVLGTGQADLALRFARKGADGFADVAWSEQDGAARLAGAAAWVGCRVAGVHQGGDHLIVLGDVLTAESRDVEPLTYHARTFGTHLAHPSAAAS</sequence>
<keyword evidence="4" id="KW-1185">Reference proteome</keyword>